<sequence>MHHMYRIKLTAQAKKELKNLKVVYQIAIAAAFEDIKENPFISKPLTRELSGRFSYKMSVFRIIYTVNESDKTVQVLSVGHRSRVYR</sequence>
<evidence type="ECO:0008006" key="5">
    <source>
        <dbReference type="Google" id="ProtNLM"/>
    </source>
</evidence>
<evidence type="ECO:0000313" key="4">
    <source>
        <dbReference type="Proteomes" id="UP000229497"/>
    </source>
</evidence>
<keyword evidence="2" id="KW-1277">Toxin-antitoxin system</keyword>
<proteinExistence type="inferred from homology"/>
<dbReference type="InterPro" id="IPR035093">
    <property type="entry name" value="RelE/ParE_toxin_dom_sf"/>
</dbReference>
<reference evidence="3 4" key="1">
    <citation type="submission" date="2017-09" db="EMBL/GenBank/DDBJ databases">
        <title>Depth-based differentiation of microbial function through sediment-hosted aquifers and enrichment of novel symbionts in the deep terrestrial subsurface.</title>
        <authorList>
            <person name="Probst A.J."/>
            <person name="Ladd B."/>
            <person name="Jarett J.K."/>
            <person name="Geller-Mcgrath D.E."/>
            <person name="Sieber C.M."/>
            <person name="Emerson J.B."/>
            <person name="Anantharaman K."/>
            <person name="Thomas B.C."/>
            <person name="Malmstrom R."/>
            <person name="Stieglmeier M."/>
            <person name="Klingl A."/>
            <person name="Woyke T."/>
            <person name="Ryan C.M."/>
            <person name="Banfield J.F."/>
        </authorList>
    </citation>
    <scope>NUCLEOTIDE SEQUENCE [LARGE SCALE GENOMIC DNA]</scope>
    <source>
        <strain evidence="3">CG11_big_fil_rev_8_21_14_0_20_37_16</strain>
    </source>
</reference>
<name>A0A2H0KKC5_9BACT</name>
<evidence type="ECO:0000256" key="2">
    <source>
        <dbReference type="ARBA" id="ARBA00022649"/>
    </source>
</evidence>
<dbReference type="Pfam" id="PF05016">
    <property type="entry name" value="ParE_toxin"/>
    <property type="match status" value="1"/>
</dbReference>
<dbReference type="PANTHER" id="PTHR35601:SF1">
    <property type="entry name" value="TOXIN RELE"/>
    <property type="match status" value="1"/>
</dbReference>
<dbReference type="Gene3D" id="3.30.2310.20">
    <property type="entry name" value="RelE-like"/>
    <property type="match status" value="1"/>
</dbReference>
<comment type="similarity">
    <text evidence="1">Belongs to the RelE toxin family.</text>
</comment>
<dbReference type="Proteomes" id="UP000229497">
    <property type="component" value="Unassembled WGS sequence"/>
</dbReference>
<evidence type="ECO:0000256" key="1">
    <source>
        <dbReference type="ARBA" id="ARBA00006226"/>
    </source>
</evidence>
<organism evidence="3 4">
    <name type="scientific">Candidatus Roizmanbacteria bacterium CG11_big_fil_rev_8_21_14_0_20_37_16</name>
    <dbReference type="NCBI Taxonomy" id="1974857"/>
    <lineage>
        <taxon>Bacteria</taxon>
        <taxon>Candidatus Roizmaniibacteriota</taxon>
    </lineage>
</organism>
<gene>
    <name evidence="3" type="ORF">COV87_02035</name>
</gene>
<comment type="caution">
    <text evidence="3">The sequence shown here is derived from an EMBL/GenBank/DDBJ whole genome shotgun (WGS) entry which is preliminary data.</text>
</comment>
<dbReference type="PANTHER" id="PTHR35601">
    <property type="entry name" value="TOXIN RELE"/>
    <property type="match status" value="1"/>
</dbReference>
<dbReference type="AlphaFoldDB" id="A0A2H0KKC5"/>
<dbReference type="SUPFAM" id="SSF143011">
    <property type="entry name" value="RelE-like"/>
    <property type="match status" value="1"/>
</dbReference>
<evidence type="ECO:0000313" key="3">
    <source>
        <dbReference type="EMBL" id="PIQ71676.1"/>
    </source>
</evidence>
<dbReference type="EMBL" id="PCVK01000057">
    <property type="protein sequence ID" value="PIQ71676.1"/>
    <property type="molecule type" value="Genomic_DNA"/>
</dbReference>
<dbReference type="InterPro" id="IPR007712">
    <property type="entry name" value="RelE/ParE_toxin"/>
</dbReference>
<accession>A0A2H0KKC5</accession>
<protein>
    <recommendedName>
        <fullName evidence="5">Type II toxin-antitoxin system mRNA interferase toxin, RelE/StbE family</fullName>
    </recommendedName>
</protein>